<keyword evidence="3" id="KW-1185">Reference proteome</keyword>
<protein>
    <submittedName>
        <fullName evidence="2">Uncharacterized protein</fullName>
    </submittedName>
</protein>
<evidence type="ECO:0000313" key="3">
    <source>
        <dbReference type="Proteomes" id="UP000235786"/>
    </source>
</evidence>
<proteinExistence type="predicted"/>
<organism evidence="2 3">
    <name type="scientific">Hyaloscypha variabilis (strain UAMH 11265 / GT02V1 / F)</name>
    <name type="common">Meliniomyces variabilis</name>
    <dbReference type="NCBI Taxonomy" id="1149755"/>
    <lineage>
        <taxon>Eukaryota</taxon>
        <taxon>Fungi</taxon>
        <taxon>Dikarya</taxon>
        <taxon>Ascomycota</taxon>
        <taxon>Pezizomycotina</taxon>
        <taxon>Leotiomycetes</taxon>
        <taxon>Helotiales</taxon>
        <taxon>Hyaloscyphaceae</taxon>
        <taxon>Hyaloscypha</taxon>
        <taxon>Hyaloscypha variabilis</taxon>
    </lineage>
</organism>
<feature type="region of interest" description="Disordered" evidence="1">
    <location>
        <begin position="395"/>
        <end position="416"/>
    </location>
</feature>
<evidence type="ECO:0000313" key="2">
    <source>
        <dbReference type="EMBL" id="PMD48249.1"/>
    </source>
</evidence>
<dbReference type="InterPro" id="IPR046896">
    <property type="entry name" value="Cup1-like_N"/>
</dbReference>
<feature type="region of interest" description="Disordered" evidence="1">
    <location>
        <begin position="320"/>
        <end position="355"/>
    </location>
</feature>
<dbReference type="STRING" id="1149755.A0A2J6SBV2"/>
<dbReference type="AlphaFoldDB" id="A0A2J6SBV2"/>
<feature type="compositionally biased region" description="Gly residues" evidence="1">
    <location>
        <begin position="334"/>
        <end position="347"/>
    </location>
</feature>
<dbReference type="EMBL" id="KZ613937">
    <property type="protein sequence ID" value="PMD48249.1"/>
    <property type="molecule type" value="Genomic_DNA"/>
</dbReference>
<accession>A0A2J6SBV2</accession>
<sequence>MPLHIIPRRIFAHRVACKALYRACLTQLPRIPVPNDIPSYGRVPLLKHLIRKGFKKNIHIISPRLAVQELKRGYAAEELLRNAGNGNGSAITQIQDLLRTTAQAKQHSRLVSPPRPPRPQTHNSTIPAPFPGAPKVLDIRPLPASQLAGQRHVPVLTAAGWVPFLRFKKPQSRFLGRVLRDKLKQKLRRWEGMVRADDAMEVGEAEGLWEGKVARRVRKEIAAAEEKGVSGVEEVEKVERMKKWLEEEGSKFGETKERFYGEVVGNEGEKERRSMWAAESARQKFELWGVVNAENEKSLETGRKMLEIVRKEKELWAKERQERRDVKRAKKGKGPGGRGNGDAGVGGSPTVKQEQETIQYKPLFWNDAAEKKEMPMQSPVQKGKVVVPDATFQWPRGTRLKGQSLKQTKPETEGDMMERKLKAMQLSQRNAEKASRNAAPTF</sequence>
<gene>
    <name evidence="2" type="ORF">L207DRAFT_559943</name>
</gene>
<dbReference type="CDD" id="cd20273">
    <property type="entry name" value="Complex1_LYR_unchar"/>
    <property type="match status" value="1"/>
</dbReference>
<feature type="region of interest" description="Disordered" evidence="1">
    <location>
        <begin position="102"/>
        <end position="130"/>
    </location>
</feature>
<name>A0A2J6SBV2_HYAVF</name>
<dbReference type="Proteomes" id="UP000235786">
    <property type="component" value="Unassembled WGS sequence"/>
</dbReference>
<dbReference type="OrthoDB" id="3925971at2759"/>
<evidence type="ECO:0000256" key="1">
    <source>
        <dbReference type="SAM" id="MobiDB-lite"/>
    </source>
</evidence>
<reference evidence="2 3" key="1">
    <citation type="submission" date="2016-04" db="EMBL/GenBank/DDBJ databases">
        <title>A degradative enzymes factory behind the ericoid mycorrhizal symbiosis.</title>
        <authorList>
            <consortium name="DOE Joint Genome Institute"/>
            <person name="Martino E."/>
            <person name="Morin E."/>
            <person name="Grelet G."/>
            <person name="Kuo A."/>
            <person name="Kohler A."/>
            <person name="Daghino S."/>
            <person name="Barry K."/>
            <person name="Choi C."/>
            <person name="Cichocki N."/>
            <person name="Clum A."/>
            <person name="Copeland A."/>
            <person name="Hainaut M."/>
            <person name="Haridas S."/>
            <person name="Labutti K."/>
            <person name="Lindquist E."/>
            <person name="Lipzen A."/>
            <person name="Khouja H.-R."/>
            <person name="Murat C."/>
            <person name="Ohm R."/>
            <person name="Olson A."/>
            <person name="Spatafora J."/>
            <person name="Veneault-Fourrey C."/>
            <person name="Henrissat B."/>
            <person name="Grigoriev I."/>
            <person name="Martin F."/>
            <person name="Perotto S."/>
        </authorList>
    </citation>
    <scope>NUCLEOTIDE SEQUENCE [LARGE SCALE GENOMIC DNA]</scope>
    <source>
        <strain evidence="2 3">F</strain>
    </source>
</reference>